<dbReference type="InterPro" id="IPR013656">
    <property type="entry name" value="PAS_4"/>
</dbReference>
<dbReference type="PROSITE" id="PS50885">
    <property type="entry name" value="HAMP"/>
    <property type="match status" value="1"/>
</dbReference>
<dbReference type="SMART" id="SM00091">
    <property type="entry name" value="PAS"/>
    <property type="match status" value="1"/>
</dbReference>
<dbReference type="PROSITE" id="PS50112">
    <property type="entry name" value="PAS"/>
    <property type="match status" value="1"/>
</dbReference>
<dbReference type="EC" id="2.7.13.3" evidence="3"/>
<reference evidence="14" key="1">
    <citation type="submission" date="2005-10" db="EMBL/GenBank/DDBJ databases">
        <title>Complete sequence of Pelobacter carbinolicus DSM 2380.</title>
        <authorList>
            <person name="Copeland A."/>
            <person name="Lucas S."/>
            <person name="Lapidus A."/>
            <person name="Barry K."/>
            <person name="Detter J.C."/>
            <person name="Glavina T."/>
            <person name="Hammon N."/>
            <person name="Israni S."/>
            <person name="Pitluck S."/>
            <person name="Chertkov O."/>
            <person name="Schmutz J."/>
            <person name="Larimer F."/>
            <person name="Land M."/>
            <person name="Kyrpides N."/>
            <person name="Ivanova N."/>
            <person name="Richardson P."/>
        </authorList>
    </citation>
    <scope>NUCLEOTIDE SEQUENCE [LARGE SCALE GENOMIC DNA]</scope>
    <source>
        <strain evidence="14">DSM 2380 / NBRC 103641 / GraBd1</strain>
    </source>
</reference>
<dbReference type="InterPro" id="IPR003661">
    <property type="entry name" value="HisK_dim/P_dom"/>
</dbReference>
<dbReference type="InterPro" id="IPR005467">
    <property type="entry name" value="His_kinase_dom"/>
</dbReference>
<evidence type="ECO:0000313" key="14">
    <source>
        <dbReference type="Proteomes" id="UP000002534"/>
    </source>
</evidence>
<evidence type="ECO:0000256" key="7">
    <source>
        <dbReference type="ARBA" id="ARBA00023012"/>
    </source>
</evidence>
<dbReference type="SUPFAM" id="SSF47384">
    <property type="entry name" value="Homodimeric domain of signal transducing histidine kinase"/>
    <property type="match status" value="1"/>
</dbReference>
<comment type="subcellular location">
    <subcellularLocation>
        <location evidence="2">Membrane</location>
    </subcellularLocation>
</comment>
<evidence type="ECO:0000259" key="10">
    <source>
        <dbReference type="PROSITE" id="PS50109"/>
    </source>
</evidence>
<dbReference type="GO" id="GO:0004721">
    <property type="term" value="F:phosphoprotein phosphatase activity"/>
    <property type="evidence" value="ECO:0007669"/>
    <property type="project" value="TreeGrafter"/>
</dbReference>
<dbReference type="CDD" id="cd00082">
    <property type="entry name" value="HisKA"/>
    <property type="match status" value="1"/>
</dbReference>
<dbReference type="Proteomes" id="UP000002534">
    <property type="component" value="Chromosome"/>
</dbReference>
<reference evidence="13 14" key="2">
    <citation type="journal article" date="2012" name="BMC Genomics">
        <title>The genome of Pelobacter carbinolicus reveals surprising metabolic capabilities and physiological features.</title>
        <authorList>
            <person name="Aklujkar M."/>
            <person name="Haveman S.A."/>
            <person name="Didonato R.Jr."/>
            <person name="Chertkov O."/>
            <person name="Han C.S."/>
            <person name="Land M.L."/>
            <person name="Brown P."/>
            <person name="Lovley D.R."/>
        </authorList>
    </citation>
    <scope>NUCLEOTIDE SEQUENCE [LARGE SCALE GENOMIC DNA]</scope>
    <source>
        <strain evidence="14">DSM 2380 / NBRC 103641 / GraBd1</strain>
    </source>
</reference>
<dbReference type="Gene3D" id="3.30.450.20">
    <property type="entry name" value="PAS domain"/>
    <property type="match status" value="2"/>
</dbReference>
<keyword evidence="7" id="KW-0902">Two-component regulatory system</keyword>
<gene>
    <name evidence="13" type="primary">phoR</name>
    <name evidence="13" type="ordered locus">Pcar_0654</name>
</gene>
<feature type="transmembrane region" description="Helical" evidence="9">
    <location>
        <begin position="12"/>
        <end position="30"/>
    </location>
</feature>
<dbReference type="eggNOG" id="COG5002">
    <property type="taxonomic scope" value="Bacteria"/>
</dbReference>
<dbReference type="InterPro" id="IPR003594">
    <property type="entry name" value="HATPase_dom"/>
</dbReference>
<evidence type="ECO:0000256" key="4">
    <source>
        <dbReference type="ARBA" id="ARBA00022553"/>
    </source>
</evidence>
<dbReference type="OrthoDB" id="9813151at2"/>
<dbReference type="CDD" id="cd00075">
    <property type="entry name" value="HATPase"/>
    <property type="match status" value="1"/>
</dbReference>
<evidence type="ECO:0000256" key="9">
    <source>
        <dbReference type="SAM" id="Phobius"/>
    </source>
</evidence>
<dbReference type="GO" id="GO:0000155">
    <property type="term" value="F:phosphorelay sensor kinase activity"/>
    <property type="evidence" value="ECO:0007669"/>
    <property type="project" value="InterPro"/>
</dbReference>
<dbReference type="PANTHER" id="PTHR45453:SF1">
    <property type="entry name" value="PHOSPHATE REGULON SENSOR PROTEIN PHOR"/>
    <property type="match status" value="1"/>
</dbReference>
<dbReference type="PROSITE" id="PS50109">
    <property type="entry name" value="HIS_KIN"/>
    <property type="match status" value="1"/>
</dbReference>
<evidence type="ECO:0000256" key="2">
    <source>
        <dbReference type="ARBA" id="ARBA00004370"/>
    </source>
</evidence>
<protein>
    <recommendedName>
        <fullName evidence="3">histidine kinase</fullName>
        <ecNumber evidence="3">2.7.13.3</ecNumber>
    </recommendedName>
</protein>
<dbReference type="InterPro" id="IPR003660">
    <property type="entry name" value="HAMP_dom"/>
</dbReference>
<dbReference type="CDD" id="cd06225">
    <property type="entry name" value="HAMP"/>
    <property type="match status" value="1"/>
</dbReference>
<dbReference type="SUPFAM" id="SSF55874">
    <property type="entry name" value="ATPase domain of HSP90 chaperone/DNA topoisomerase II/histidine kinase"/>
    <property type="match status" value="1"/>
</dbReference>
<feature type="domain" description="PAS" evidence="11">
    <location>
        <begin position="248"/>
        <end position="293"/>
    </location>
</feature>
<keyword evidence="8 9" id="KW-0472">Membrane</keyword>
<dbReference type="GO" id="GO:0016036">
    <property type="term" value="P:cellular response to phosphate starvation"/>
    <property type="evidence" value="ECO:0007669"/>
    <property type="project" value="TreeGrafter"/>
</dbReference>
<dbReference type="SMART" id="SM00304">
    <property type="entry name" value="HAMP"/>
    <property type="match status" value="1"/>
</dbReference>
<keyword evidence="4" id="KW-0597">Phosphoprotein</keyword>
<dbReference type="InterPro" id="IPR035965">
    <property type="entry name" value="PAS-like_dom_sf"/>
</dbReference>
<accession>Q3A6U4</accession>
<name>Q3A6U4_SYNC1</name>
<dbReference type="Gene3D" id="6.10.340.10">
    <property type="match status" value="1"/>
</dbReference>
<organism evidence="13 14">
    <name type="scientific">Syntrophotalea carbinolica (strain DSM 2380 / NBRC 103641 / GraBd1)</name>
    <name type="common">Pelobacter carbinolicus</name>
    <dbReference type="NCBI Taxonomy" id="338963"/>
    <lineage>
        <taxon>Bacteria</taxon>
        <taxon>Pseudomonadati</taxon>
        <taxon>Thermodesulfobacteriota</taxon>
        <taxon>Desulfuromonadia</taxon>
        <taxon>Desulfuromonadales</taxon>
        <taxon>Syntrophotaleaceae</taxon>
        <taxon>Syntrophotalea</taxon>
    </lineage>
</organism>
<dbReference type="SUPFAM" id="SSF55785">
    <property type="entry name" value="PYP-like sensor domain (PAS domain)"/>
    <property type="match status" value="1"/>
</dbReference>
<dbReference type="SMART" id="SM00387">
    <property type="entry name" value="HATPase_c"/>
    <property type="match status" value="1"/>
</dbReference>
<dbReference type="Pfam" id="PF08448">
    <property type="entry name" value="PAS_4"/>
    <property type="match status" value="1"/>
</dbReference>
<evidence type="ECO:0000256" key="1">
    <source>
        <dbReference type="ARBA" id="ARBA00000085"/>
    </source>
</evidence>
<comment type="catalytic activity">
    <reaction evidence="1">
        <text>ATP + protein L-histidine = ADP + protein N-phospho-L-histidine.</text>
        <dbReference type="EC" id="2.7.13.3"/>
    </reaction>
</comment>
<keyword evidence="9" id="KW-0812">Transmembrane</keyword>
<dbReference type="InterPro" id="IPR004358">
    <property type="entry name" value="Sig_transdc_His_kin-like_C"/>
</dbReference>
<dbReference type="SMART" id="SM00388">
    <property type="entry name" value="HisKA"/>
    <property type="match status" value="1"/>
</dbReference>
<dbReference type="Pfam" id="PF02518">
    <property type="entry name" value="HATPase_c"/>
    <property type="match status" value="1"/>
</dbReference>
<dbReference type="AlphaFoldDB" id="Q3A6U4"/>
<dbReference type="STRING" id="338963.Pcar_0654"/>
<feature type="domain" description="HAMP" evidence="12">
    <location>
        <begin position="191"/>
        <end position="243"/>
    </location>
</feature>
<dbReference type="InterPro" id="IPR036890">
    <property type="entry name" value="HATPase_C_sf"/>
</dbReference>
<proteinExistence type="predicted"/>
<evidence type="ECO:0000259" key="11">
    <source>
        <dbReference type="PROSITE" id="PS50112"/>
    </source>
</evidence>
<keyword evidence="6 13" id="KW-0418">Kinase</keyword>
<dbReference type="PANTHER" id="PTHR45453">
    <property type="entry name" value="PHOSPHATE REGULON SENSOR PROTEIN PHOR"/>
    <property type="match status" value="1"/>
</dbReference>
<keyword evidence="14" id="KW-1185">Reference proteome</keyword>
<dbReference type="CDD" id="cd00130">
    <property type="entry name" value="PAS"/>
    <property type="match status" value="1"/>
</dbReference>
<evidence type="ECO:0000256" key="5">
    <source>
        <dbReference type="ARBA" id="ARBA00022679"/>
    </source>
</evidence>
<dbReference type="Pfam" id="PF00512">
    <property type="entry name" value="HisKA"/>
    <property type="match status" value="1"/>
</dbReference>
<dbReference type="RefSeq" id="WP_011340356.1">
    <property type="nucleotide sequence ID" value="NC_007498.2"/>
</dbReference>
<evidence type="ECO:0000259" key="12">
    <source>
        <dbReference type="PROSITE" id="PS50885"/>
    </source>
</evidence>
<keyword evidence="9" id="KW-1133">Transmembrane helix</keyword>
<keyword evidence="5" id="KW-0808">Transferase</keyword>
<dbReference type="InterPro" id="IPR036097">
    <property type="entry name" value="HisK_dim/P_sf"/>
</dbReference>
<feature type="domain" description="Histidine kinase" evidence="10">
    <location>
        <begin position="373"/>
        <end position="591"/>
    </location>
</feature>
<dbReference type="SUPFAM" id="SSF158472">
    <property type="entry name" value="HAMP domain-like"/>
    <property type="match status" value="1"/>
</dbReference>
<dbReference type="NCBIfam" id="TIGR00229">
    <property type="entry name" value="sensory_box"/>
    <property type="match status" value="1"/>
</dbReference>
<dbReference type="InterPro" id="IPR000014">
    <property type="entry name" value="PAS"/>
</dbReference>
<dbReference type="Gene3D" id="1.10.287.130">
    <property type="match status" value="1"/>
</dbReference>
<dbReference type="FunFam" id="1.10.287.130:FF:000001">
    <property type="entry name" value="Two-component sensor histidine kinase"/>
    <property type="match status" value="1"/>
</dbReference>
<dbReference type="EMBL" id="CP000142">
    <property type="protein sequence ID" value="ABA87913.1"/>
    <property type="molecule type" value="Genomic_DNA"/>
</dbReference>
<evidence type="ECO:0000256" key="6">
    <source>
        <dbReference type="ARBA" id="ARBA00022777"/>
    </source>
</evidence>
<dbReference type="GO" id="GO:0005886">
    <property type="term" value="C:plasma membrane"/>
    <property type="evidence" value="ECO:0007669"/>
    <property type="project" value="TreeGrafter"/>
</dbReference>
<dbReference type="Gene3D" id="3.30.565.10">
    <property type="entry name" value="Histidine kinase-like ATPase, C-terminal domain"/>
    <property type="match status" value="1"/>
</dbReference>
<sequence>MRKKPLFWQIYPSYVLIILLAMVAATWLFSHQLRVFYLGQVKADLEARGHLFENRVGSMLSSDDHAALDALCKELGELTATRFTVILPSGVVVGDTREDPRRMENHAGRQEVSQALRGEVAQAVHYSRTLQKHMMYVALPVRSQDQVIGVVRTARAVNDIRWELEAVYRDVVISGLLVALAAGLVGLYLSRRLSRPLELMKRGAEQFAQGRFDHQLSASGSREICALAGAMNVMAGQLDDRIRTIIRQRNEQQAVLTSMVEGVLALDNDERIIHLNRAAADLFQVSPEAVEGRGIQEVLRKAGLQRFVERALSSRVPVEGEVVLPGTDGDRFLQAHGTVLQEEEGRGIGVLIVLNDVTRLHRLENIRRDFVANVSHELKTPITGIKGSVETLLDGAMERPEDAVRFLRIIAKQAERLNAIIDDLLDLSRIEQGQNDQALELSMAPVVPVLQAAVHACDMKARDKSIELVLSCAAEISAEINPHLLEQAVVNLVDNAIKYSDAGGTVWIEARRDARQTVIEVRDQGCGIDNEHLPRLFERFYRVDKARSRRAGGTGLGLSIVKHIVQAHGGRVTVDSEAGKGSVFRIILPHG</sequence>
<dbReference type="HOGENOM" id="CLU_000445_89_2_7"/>
<evidence type="ECO:0000256" key="3">
    <source>
        <dbReference type="ARBA" id="ARBA00012438"/>
    </source>
</evidence>
<dbReference type="PRINTS" id="PR00344">
    <property type="entry name" value="BCTRLSENSOR"/>
</dbReference>
<dbReference type="Pfam" id="PF00672">
    <property type="entry name" value="HAMP"/>
    <property type="match status" value="1"/>
</dbReference>
<evidence type="ECO:0000313" key="13">
    <source>
        <dbReference type="EMBL" id="ABA87913.1"/>
    </source>
</evidence>
<dbReference type="InterPro" id="IPR050351">
    <property type="entry name" value="BphY/WalK/GraS-like"/>
</dbReference>
<dbReference type="KEGG" id="pca:Pcar_0654"/>
<evidence type="ECO:0000256" key="8">
    <source>
        <dbReference type="ARBA" id="ARBA00023136"/>
    </source>
</evidence>
<dbReference type="FunFam" id="3.30.565.10:FF:000006">
    <property type="entry name" value="Sensor histidine kinase WalK"/>
    <property type="match status" value="1"/>
</dbReference>